<comment type="caution">
    <text evidence="2">The sequence shown here is derived from an EMBL/GenBank/DDBJ whole genome shotgun (WGS) entry which is preliminary data.</text>
</comment>
<keyword evidence="3" id="KW-1185">Reference proteome</keyword>
<protein>
    <submittedName>
        <fullName evidence="2">Uncharacterized protein</fullName>
    </submittedName>
</protein>
<dbReference type="AlphaFoldDB" id="A0AAD8KVM8"/>
<accession>A0AAD8KVM8</accession>
<dbReference type="Proteomes" id="UP001229421">
    <property type="component" value="Unassembled WGS sequence"/>
</dbReference>
<sequence length="169" mass="19887">MRKLADELEFLIKRLKTKHMKYLKAKGENLDVYSDLGGYCVASCLACVYNYFFFVFHFIFLSVYLRERKKIQKWLLSSDEGFLARSVDHVQIHHHLLLLQRIINEVQGYCLRLGVAVFVDVIGRSMIERLPDCGGCCPKDSEYELWQKRCIDNEKKLTPYLMEVAFHLI</sequence>
<gene>
    <name evidence="2" type="ORF">QVD17_16878</name>
</gene>
<evidence type="ECO:0000313" key="2">
    <source>
        <dbReference type="EMBL" id="KAK1428051.1"/>
    </source>
</evidence>
<keyword evidence="1" id="KW-0472">Membrane</keyword>
<dbReference type="EMBL" id="JAUHHV010000004">
    <property type="protein sequence ID" value="KAK1428051.1"/>
    <property type="molecule type" value="Genomic_DNA"/>
</dbReference>
<feature type="transmembrane region" description="Helical" evidence="1">
    <location>
        <begin position="36"/>
        <end position="65"/>
    </location>
</feature>
<keyword evidence="1" id="KW-0812">Transmembrane</keyword>
<reference evidence="2" key="1">
    <citation type="journal article" date="2023" name="bioRxiv">
        <title>Improved chromosome-level genome assembly for marigold (Tagetes erecta).</title>
        <authorList>
            <person name="Jiang F."/>
            <person name="Yuan L."/>
            <person name="Wang S."/>
            <person name="Wang H."/>
            <person name="Xu D."/>
            <person name="Wang A."/>
            <person name="Fan W."/>
        </authorList>
    </citation>
    <scope>NUCLEOTIDE SEQUENCE</scope>
    <source>
        <strain evidence="2">WSJ</strain>
        <tissue evidence="2">Leaf</tissue>
    </source>
</reference>
<keyword evidence="1" id="KW-1133">Transmembrane helix</keyword>
<evidence type="ECO:0000256" key="1">
    <source>
        <dbReference type="SAM" id="Phobius"/>
    </source>
</evidence>
<name>A0AAD8KVM8_TARER</name>
<organism evidence="2 3">
    <name type="scientific">Tagetes erecta</name>
    <name type="common">African marigold</name>
    <dbReference type="NCBI Taxonomy" id="13708"/>
    <lineage>
        <taxon>Eukaryota</taxon>
        <taxon>Viridiplantae</taxon>
        <taxon>Streptophyta</taxon>
        <taxon>Embryophyta</taxon>
        <taxon>Tracheophyta</taxon>
        <taxon>Spermatophyta</taxon>
        <taxon>Magnoliopsida</taxon>
        <taxon>eudicotyledons</taxon>
        <taxon>Gunneridae</taxon>
        <taxon>Pentapetalae</taxon>
        <taxon>asterids</taxon>
        <taxon>campanulids</taxon>
        <taxon>Asterales</taxon>
        <taxon>Asteraceae</taxon>
        <taxon>Asteroideae</taxon>
        <taxon>Heliantheae alliance</taxon>
        <taxon>Tageteae</taxon>
        <taxon>Tagetes</taxon>
    </lineage>
</organism>
<evidence type="ECO:0000313" key="3">
    <source>
        <dbReference type="Proteomes" id="UP001229421"/>
    </source>
</evidence>
<proteinExistence type="predicted"/>